<evidence type="ECO:0000256" key="1">
    <source>
        <dbReference type="ARBA" id="ARBA00004245"/>
    </source>
</evidence>
<dbReference type="OrthoDB" id="10259868at2759"/>
<dbReference type="EMBL" id="DS231855">
    <property type="protein sequence ID" value="EDS38248.1"/>
    <property type="molecule type" value="Genomic_DNA"/>
</dbReference>
<dbReference type="GO" id="GO:0030674">
    <property type="term" value="F:protein-macromolecule adaptor activity"/>
    <property type="evidence" value="ECO:0007669"/>
    <property type="project" value="InterPro"/>
</dbReference>
<dbReference type="Gene3D" id="2.80.10.50">
    <property type="match status" value="3"/>
</dbReference>
<keyword evidence="9" id="KW-1185">Reference proteome</keyword>
<evidence type="ECO:0000256" key="2">
    <source>
        <dbReference type="ARBA" id="ARBA00007415"/>
    </source>
</evidence>
<dbReference type="EnsemblMetazoa" id="CPIJ003200-RA">
    <property type="protein sequence ID" value="CPIJ003200-PA"/>
    <property type="gene ID" value="CPIJ003200"/>
</dbReference>
<evidence type="ECO:0000259" key="6">
    <source>
        <dbReference type="Pfam" id="PF06268"/>
    </source>
</evidence>
<protein>
    <submittedName>
        <fullName evidence="7 8">Fascin</fullName>
    </submittedName>
</protein>
<dbReference type="STRING" id="7176.B0W7V4"/>
<dbReference type="GO" id="GO:0016477">
    <property type="term" value="P:cell migration"/>
    <property type="evidence" value="ECO:0007669"/>
    <property type="project" value="TreeGrafter"/>
</dbReference>
<dbReference type="PANTHER" id="PTHR10551:SF9">
    <property type="entry name" value="FASCIN-2"/>
    <property type="match status" value="1"/>
</dbReference>
<keyword evidence="4" id="KW-0009">Actin-binding</keyword>
<keyword evidence="5" id="KW-0206">Cytoskeleton</keyword>
<dbReference type="HOGENOM" id="CLU_030960_0_0_1"/>
<dbReference type="SUPFAM" id="SSF50405">
    <property type="entry name" value="Actin-crosslinking proteins"/>
    <property type="match status" value="3"/>
</dbReference>
<keyword evidence="3" id="KW-0963">Cytoplasm</keyword>
<dbReference type="PANTHER" id="PTHR10551">
    <property type="entry name" value="FASCIN"/>
    <property type="match status" value="1"/>
</dbReference>
<accession>B0W7V4</accession>
<dbReference type="Proteomes" id="UP000002320">
    <property type="component" value="Unassembled WGS sequence"/>
</dbReference>
<dbReference type="Pfam" id="PF06268">
    <property type="entry name" value="Fascin"/>
    <property type="match status" value="3"/>
</dbReference>
<feature type="domain" description="Fascin-like" evidence="6">
    <location>
        <begin position="155"/>
        <end position="269"/>
    </location>
</feature>
<evidence type="ECO:0000313" key="8">
    <source>
        <dbReference type="EnsemblMetazoa" id="CPIJ003200-PA"/>
    </source>
</evidence>
<evidence type="ECO:0000313" key="7">
    <source>
        <dbReference type="EMBL" id="EDS38248.1"/>
    </source>
</evidence>
<dbReference type="InParanoid" id="B0W7V4"/>
<dbReference type="InterPro" id="IPR022768">
    <property type="entry name" value="Fascin-like_dom"/>
</dbReference>
<reference evidence="7" key="1">
    <citation type="submission" date="2007-03" db="EMBL/GenBank/DDBJ databases">
        <title>Annotation of Culex pipiens quinquefasciatus.</title>
        <authorList>
            <consortium name="The Broad Institute Genome Sequencing Platform"/>
            <person name="Atkinson P.W."/>
            <person name="Hemingway J."/>
            <person name="Christensen B.M."/>
            <person name="Higgs S."/>
            <person name="Kodira C."/>
            <person name="Hannick L."/>
            <person name="Megy K."/>
            <person name="O'Leary S."/>
            <person name="Pearson M."/>
            <person name="Haas B.J."/>
            <person name="Mauceli E."/>
            <person name="Wortman J.R."/>
            <person name="Lee N.H."/>
            <person name="Guigo R."/>
            <person name="Stanke M."/>
            <person name="Alvarado L."/>
            <person name="Amedeo P."/>
            <person name="Antoine C.H."/>
            <person name="Arensburger P."/>
            <person name="Bidwell S.L."/>
            <person name="Crawford M."/>
            <person name="Camaro F."/>
            <person name="Devon K."/>
            <person name="Engels R."/>
            <person name="Hammond M."/>
            <person name="Howarth C."/>
            <person name="Koehrsen M."/>
            <person name="Lawson D."/>
            <person name="Montgomery P."/>
            <person name="Nene V."/>
            <person name="Nusbaum C."/>
            <person name="Puiu D."/>
            <person name="Romero-Severson J."/>
            <person name="Severson D.W."/>
            <person name="Shumway M."/>
            <person name="Sisk P."/>
            <person name="Stolte C."/>
            <person name="Zeng Q."/>
            <person name="Eisenstadt E."/>
            <person name="Fraser-Liggett C."/>
            <person name="Strausberg R."/>
            <person name="Galagan J."/>
            <person name="Birren B."/>
            <person name="Collins F.H."/>
        </authorList>
    </citation>
    <scope>NUCLEOTIDE SEQUENCE [LARGE SCALE GENOMIC DNA]</scope>
    <source>
        <strain evidence="7">JHB</strain>
    </source>
</reference>
<dbReference type="GO" id="GO:0015629">
    <property type="term" value="C:actin cytoskeleton"/>
    <property type="evidence" value="ECO:0007669"/>
    <property type="project" value="TreeGrafter"/>
</dbReference>
<dbReference type="CDD" id="cd23347">
    <property type="entry name" value="beta-trefoil_singed_rpt1"/>
    <property type="match status" value="1"/>
</dbReference>
<name>B0W7V4_CULQU</name>
<evidence type="ECO:0000313" key="9">
    <source>
        <dbReference type="Proteomes" id="UP000002320"/>
    </source>
</evidence>
<comment type="similarity">
    <text evidence="2">Belongs to the fascin family.</text>
</comment>
<dbReference type="GO" id="GO:0051015">
    <property type="term" value="F:actin filament binding"/>
    <property type="evidence" value="ECO:0007669"/>
    <property type="project" value="InterPro"/>
</dbReference>
<evidence type="ECO:0000256" key="4">
    <source>
        <dbReference type="ARBA" id="ARBA00023203"/>
    </source>
</evidence>
<evidence type="ECO:0000256" key="3">
    <source>
        <dbReference type="ARBA" id="ARBA00022490"/>
    </source>
</evidence>
<dbReference type="FunFam" id="2.80.10.50:FF:000015">
    <property type="entry name" value="Fascin"/>
    <property type="match status" value="1"/>
</dbReference>
<reference evidence="8" key="2">
    <citation type="submission" date="2021-02" db="UniProtKB">
        <authorList>
            <consortium name="EnsemblMetazoa"/>
        </authorList>
    </citation>
    <scope>IDENTIFICATION</scope>
    <source>
        <strain evidence="8">JHB</strain>
    </source>
</reference>
<dbReference type="InterPro" id="IPR010431">
    <property type="entry name" value="Fascin"/>
</dbReference>
<dbReference type="VEuPathDB" id="VectorBase:CPIJ003200"/>
<dbReference type="KEGG" id="cqu:CpipJ_CPIJ003200"/>
<gene>
    <name evidence="8" type="primary">6034480</name>
    <name evidence="7" type="ORF">CpipJ_CPIJ003200</name>
</gene>
<dbReference type="InterPro" id="IPR008999">
    <property type="entry name" value="Actin-crosslinking"/>
</dbReference>
<feature type="domain" description="Fascin-like" evidence="6">
    <location>
        <begin position="34"/>
        <end position="146"/>
    </location>
</feature>
<dbReference type="FunFam" id="2.80.10.50:FF:000064">
    <property type="entry name" value="Fascin"/>
    <property type="match status" value="1"/>
</dbReference>
<sequence>MNGSSYEINTNGDILSQNQQKGWWTIGLINGQYKYMTAETFGYKLNANGASLKKKQLWTLEPSNTGESVIYLKSHLGRYLSVDSFGNVLCESEDRDAGSRFQISIADDNSGRWALKNEQRGYFLGGTPEKLTCTAKAPGKGEFWSVHLAARPQVNLRSVGRKRFAHLSESQDEIHVDANIPWGEDTLFTLEFRADEEGRYALHTCNNKYLNSTGKLETKCTDDCLFSAEYHSGHLALRDRHGLYLSPIGSKAVLKSRSQTVTRDELFSLEDSLPQASFIAALNNKYVSVKQGVDVTANQDEIGDNETFQLEYDCNKLECNKAVYETILVERAQKGIVHFKGQNGKYWRVDGEGIAADSDTPTDGFYIELREPTRICLRAADGRYLGATKNGTFKLVDTGYDTATQWEY</sequence>
<dbReference type="eggNOG" id="ENOG502QPRX">
    <property type="taxonomic scope" value="Eukaryota"/>
</dbReference>
<proteinExistence type="inferred from homology"/>
<organism>
    <name type="scientific">Culex quinquefasciatus</name>
    <name type="common">Southern house mosquito</name>
    <name type="synonym">Culex pungens</name>
    <dbReference type="NCBI Taxonomy" id="7176"/>
    <lineage>
        <taxon>Eukaryota</taxon>
        <taxon>Metazoa</taxon>
        <taxon>Ecdysozoa</taxon>
        <taxon>Arthropoda</taxon>
        <taxon>Hexapoda</taxon>
        <taxon>Insecta</taxon>
        <taxon>Pterygota</taxon>
        <taxon>Neoptera</taxon>
        <taxon>Endopterygota</taxon>
        <taxon>Diptera</taxon>
        <taxon>Nematocera</taxon>
        <taxon>Culicoidea</taxon>
        <taxon>Culicidae</taxon>
        <taxon>Culicinae</taxon>
        <taxon>Culicini</taxon>
        <taxon>Culex</taxon>
        <taxon>Culex</taxon>
    </lineage>
</organism>
<dbReference type="FunCoup" id="B0W7V4">
    <property type="interactions" value="146"/>
</dbReference>
<feature type="domain" description="Fascin-like" evidence="6">
    <location>
        <begin position="283"/>
        <end position="408"/>
    </location>
</feature>
<dbReference type="GO" id="GO:0005737">
    <property type="term" value="C:cytoplasm"/>
    <property type="evidence" value="ECO:0007669"/>
    <property type="project" value="TreeGrafter"/>
</dbReference>
<comment type="subcellular location">
    <subcellularLocation>
        <location evidence="1">Cytoplasm</location>
        <location evidence="1">Cytoskeleton</location>
    </subcellularLocation>
</comment>
<dbReference type="CDD" id="cd23351">
    <property type="entry name" value="beta-trefoil_singed_rpt2"/>
    <property type="match status" value="1"/>
</dbReference>
<dbReference type="AlphaFoldDB" id="B0W7V4"/>
<dbReference type="OMA" id="MPANGNH"/>
<dbReference type="VEuPathDB" id="VectorBase:CQUJHB001031"/>
<dbReference type="FunFam" id="2.80.10.50:FF:000010">
    <property type="entry name" value="Fascin"/>
    <property type="match status" value="1"/>
</dbReference>
<dbReference type="GO" id="GO:0051017">
    <property type="term" value="P:actin filament bundle assembly"/>
    <property type="evidence" value="ECO:0007669"/>
    <property type="project" value="TreeGrafter"/>
</dbReference>
<evidence type="ECO:0000256" key="5">
    <source>
        <dbReference type="ARBA" id="ARBA00023212"/>
    </source>
</evidence>
<dbReference type="GO" id="GO:0007163">
    <property type="term" value="P:establishment or maintenance of cell polarity"/>
    <property type="evidence" value="ECO:0007669"/>
    <property type="project" value="TreeGrafter"/>
</dbReference>